<sequence length="47" mass="4915">LLNCSNTLWNSIAKKYNGLGLTSISMACGAIALGIEPSIQCVLCILC</sequence>
<evidence type="ECO:0000313" key="2">
    <source>
        <dbReference type="Proteomes" id="UP000308018"/>
    </source>
</evidence>
<dbReference type="InterPro" id="IPR021096">
    <property type="entry name" value="Vibrio_phage_VSK_Orf152"/>
</dbReference>
<dbReference type="EMBL" id="SYVV01000031">
    <property type="protein sequence ID" value="TKG30116.1"/>
    <property type="molecule type" value="Genomic_DNA"/>
</dbReference>
<gene>
    <name evidence="1" type="ORF">FC057_18450</name>
</gene>
<proteinExistence type="predicted"/>
<dbReference type="Proteomes" id="UP000308018">
    <property type="component" value="Unassembled WGS sequence"/>
</dbReference>
<comment type="caution">
    <text evidence="1">The sequence shown here is derived from an EMBL/GenBank/DDBJ whole genome shotgun (WGS) entry which is preliminary data.</text>
</comment>
<evidence type="ECO:0000313" key="1">
    <source>
        <dbReference type="EMBL" id="TKG30116.1"/>
    </source>
</evidence>
<reference evidence="1 2" key="1">
    <citation type="submission" date="2019-04" db="EMBL/GenBank/DDBJ databases">
        <title>A reverse ecology approach based on a biological definition of microbial populations.</title>
        <authorList>
            <person name="Arevalo P."/>
            <person name="Vaninsberghe D."/>
            <person name="Elsherbini J."/>
            <person name="Gore J."/>
            <person name="Polz M."/>
        </authorList>
    </citation>
    <scope>NUCLEOTIDE SEQUENCE [LARGE SCALE GENOMIC DNA]</scope>
    <source>
        <strain evidence="1 2">10N.222.45.A8</strain>
    </source>
</reference>
<organism evidence="1 2">
    <name type="scientific">Vibrio tasmaniensis</name>
    <dbReference type="NCBI Taxonomy" id="212663"/>
    <lineage>
        <taxon>Bacteria</taxon>
        <taxon>Pseudomonadati</taxon>
        <taxon>Pseudomonadota</taxon>
        <taxon>Gammaproteobacteria</taxon>
        <taxon>Vibrionales</taxon>
        <taxon>Vibrionaceae</taxon>
        <taxon>Vibrio</taxon>
    </lineage>
</organism>
<dbReference type="Pfam" id="PF12472">
    <property type="entry name" value="DUF3693"/>
    <property type="match status" value="1"/>
</dbReference>
<dbReference type="RefSeq" id="WP_240798335.1">
    <property type="nucleotide sequence ID" value="NZ_MDBP01000003.1"/>
</dbReference>
<name>A0AB38NNR9_9VIBR</name>
<accession>A0AB38NNR9</accession>
<protein>
    <submittedName>
        <fullName evidence="1">Uncharacterized protein</fullName>
    </submittedName>
</protein>
<dbReference type="AlphaFoldDB" id="A0AB38NNR9"/>
<feature type="non-terminal residue" evidence="1">
    <location>
        <position position="1"/>
    </location>
</feature>